<dbReference type="EMBL" id="PGTM01000365">
    <property type="protein sequence ID" value="PJF34495.1"/>
    <property type="molecule type" value="Genomic_DNA"/>
</dbReference>
<feature type="transmembrane region" description="Helical" evidence="1">
    <location>
        <begin position="83"/>
        <end position="102"/>
    </location>
</feature>
<dbReference type="AlphaFoldDB" id="A0A2M8PAB6"/>
<evidence type="ECO:0000256" key="1">
    <source>
        <dbReference type="SAM" id="Phobius"/>
    </source>
</evidence>
<name>A0A2M8PAB6_9CHLR</name>
<accession>A0A2M8PAB6</accession>
<evidence type="ECO:0000313" key="3">
    <source>
        <dbReference type="Proteomes" id="UP000229681"/>
    </source>
</evidence>
<organism evidence="2 3">
    <name type="scientific">Candidatus Thermofonsia Clade 1 bacterium</name>
    <dbReference type="NCBI Taxonomy" id="2364210"/>
    <lineage>
        <taxon>Bacteria</taxon>
        <taxon>Bacillati</taxon>
        <taxon>Chloroflexota</taxon>
        <taxon>Candidatus Thermofontia</taxon>
        <taxon>Candidatus Thermofonsia Clade 1</taxon>
    </lineage>
</organism>
<keyword evidence="1" id="KW-1133">Transmembrane helix</keyword>
<dbReference type="Proteomes" id="UP000229681">
    <property type="component" value="Unassembled WGS sequence"/>
</dbReference>
<reference evidence="2 3" key="1">
    <citation type="submission" date="2017-11" db="EMBL/GenBank/DDBJ databases">
        <title>Evolution of Phototrophy in the Chloroflexi Phylum Driven by Horizontal Gene Transfer.</title>
        <authorList>
            <person name="Ward L.M."/>
            <person name="Hemp J."/>
            <person name="Shih P.M."/>
            <person name="Mcglynn S.E."/>
            <person name="Fischer W."/>
        </authorList>
    </citation>
    <scope>NUCLEOTIDE SEQUENCE [LARGE SCALE GENOMIC DNA]</scope>
    <source>
        <strain evidence="2">JP3_13</strain>
    </source>
</reference>
<gene>
    <name evidence="2" type="ORF">CUN49_15380</name>
</gene>
<comment type="caution">
    <text evidence="2">The sequence shown here is derived from an EMBL/GenBank/DDBJ whole genome shotgun (WGS) entry which is preliminary data.</text>
</comment>
<feature type="transmembrane region" description="Helical" evidence="1">
    <location>
        <begin position="51"/>
        <end position="77"/>
    </location>
</feature>
<sequence>MPLTSKTASPWATESPTTLVQRSAELPCGAAVCGSRVEVAVGSGVSVGVSVAVAVAVGVAVSVAVAVALGVAVFVAGGGTKGTAVPVGRGVAVSLGTTAMVFGSRRTRRVTRFTAINNVTAAMAQRLKALKMSKGRGRARSVIIRFSSGRSTALARSIARLSRLKHQHAGSALK</sequence>
<keyword evidence="1" id="KW-0812">Transmembrane</keyword>
<keyword evidence="1" id="KW-0472">Membrane</keyword>
<evidence type="ECO:0000313" key="2">
    <source>
        <dbReference type="EMBL" id="PJF34495.1"/>
    </source>
</evidence>
<proteinExistence type="predicted"/>
<protein>
    <submittedName>
        <fullName evidence="2">Uncharacterized protein</fullName>
    </submittedName>
</protein>